<dbReference type="SMART" id="SM00829">
    <property type="entry name" value="PKS_ER"/>
    <property type="match status" value="1"/>
</dbReference>
<accession>A0A2V2YZ02</accession>
<dbReference type="PANTHER" id="PTHR43401">
    <property type="entry name" value="L-THREONINE 3-DEHYDROGENASE"/>
    <property type="match status" value="1"/>
</dbReference>
<dbReference type="PROSITE" id="PS00059">
    <property type="entry name" value="ADH_ZINC"/>
    <property type="match status" value="1"/>
</dbReference>
<comment type="similarity">
    <text evidence="4">Belongs to the zinc-containing alcohol dehydrogenase family.</text>
</comment>
<dbReference type="InterPro" id="IPR020843">
    <property type="entry name" value="ER"/>
</dbReference>
<dbReference type="Gene3D" id="3.90.180.10">
    <property type="entry name" value="Medium-chain alcohol dehydrogenases, catalytic domain"/>
    <property type="match status" value="1"/>
</dbReference>
<dbReference type="EMBL" id="QGTQ01000002">
    <property type="protein sequence ID" value="PWW07162.1"/>
    <property type="molecule type" value="Genomic_DNA"/>
</dbReference>
<dbReference type="RefSeq" id="WP_110042433.1">
    <property type="nucleotide sequence ID" value="NZ_CP054612.1"/>
</dbReference>
<dbReference type="Pfam" id="PF08240">
    <property type="entry name" value="ADH_N"/>
    <property type="match status" value="1"/>
</dbReference>
<dbReference type="GO" id="GO:0016491">
    <property type="term" value="F:oxidoreductase activity"/>
    <property type="evidence" value="ECO:0007669"/>
    <property type="project" value="UniProtKB-KW"/>
</dbReference>
<evidence type="ECO:0000256" key="1">
    <source>
        <dbReference type="ARBA" id="ARBA00022723"/>
    </source>
</evidence>
<dbReference type="InterPro" id="IPR002328">
    <property type="entry name" value="ADH_Zn_CS"/>
</dbReference>
<feature type="domain" description="Enoyl reductase (ER)" evidence="5">
    <location>
        <begin position="8"/>
        <end position="345"/>
    </location>
</feature>
<dbReference type="InterPro" id="IPR013154">
    <property type="entry name" value="ADH-like_N"/>
</dbReference>
<dbReference type="GO" id="GO:0008270">
    <property type="term" value="F:zinc ion binding"/>
    <property type="evidence" value="ECO:0007669"/>
    <property type="project" value="InterPro"/>
</dbReference>
<evidence type="ECO:0000256" key="2">
    <source>
        <dbReference type="ARBA" id="ARBA00022833"/>
    </source>
</evidence>
<comment type="caution">
    <text evidence="6">The sequence shown here is derived from an EMBL/GenBank/DDBJ whole genome shotgun (WGS) entry which is preliminary data.</text>
</comment>
<evidence type="ECO:0000259" key="5">
    <source>
        <dbReference type="SMART" id="SM00829"/>
    </source>
</evidence>
<keyword evidence="3" id="KW-0560">Oxidoreductase</keyword>
<evidence type="ECO:0000256" key="3">
    <source>
        <dbReference type="ARBA" id="ARBA00023002"/>
    </source>
</evidence>
<name>A0A2V2YZ02_9BACL</name>
<gene>
    <name evidence="6" type="ORF">DFQ01_10254</name>
</gene>
<sequence length="348" mass="37218">MKAAVLEAFNEPLVVREVADPTLTPDGVILKLEATGVCRSDWHGWTGHMKNAMKELPHILGHEMSGIVQEVGSNIRNFKKGDRVIVPFSQGDGTCPHCQAGHHNVCDNMKMVGFSFEGGFAQYIHIPNADLNLLHLPDSIDFLTASAMGCRFMTAFHGVVSRGAVRPGEWVAVYGSGGVGLSAIQIASAAGANVIAVDIADDKLDFAKKFGAVATINSKNVNAPQAIKELTKGGANISIDALGIQDTVINSLLSLTKRGRHVQLGISSNPNGGMTPVPVNLITMNELQLVGSVSMPIPEYRNMLNMVEQGKLKPGELVTKQIALEQINEAFDDMTNYAGFGVTVITKF</sequence>
<reference evidence="6 7" key="1">
    <citation type="submission" date="2018-05" db="EMBL/GenBank/DDBJ databases">
        <title>Genomic Encyclopedia of Type Strains, Phase III (KMG-III): the genomes of soil and plant-associated and newly described type strains.</title>
        <authorList>
            <person name="Whitman W."/>
        </authorList>
    </citation>
    <scope>NUCLEOTIDE SEQUENCE [LARGE SCALE GENOMIC DNA]</scope>
    <source>
        <strain evidence="6 7">CECT 5696</strain>
    </source>
</reference>
<evidence type="ECO:0000313" key="7">
    <source>
        <dbReference type="Proteomes" id="UP000246635"/>
    </source>
</evidence>
<dbReference type="SUPFAM" id="SSF51735">
    <property type="entry name" value="NAD(P)-binding Rossmann-fold domains"/>
    <property type="match status" value="1"/>
</dbReference>
<organism evidence="6 7">
    <name type="scientific">Paenibacillus cellulosilyticus</name>
    <dbReference type="NCBI Taxonomy" id="375489"/>
    <lineage>
        <taxon>Bacteria</taxon>
        <taxon>Bacillati</taxon>
        <taxon>Bacillota</taxon>
        <taxon>Bacilli</taxon>
        <taxon>Bacillales</taxon>
        <taxon>Paenibacillaceae</taxon>
        <taxon>Paenibacillus</taxon>
    </lineage>
</organism>
<dbReference type="InterPro" id="IPR013149">
    <property type="entry name" value="ADH-like_C"/>
</dbReference>
<evidence type="ECO:0000313" key="6">
    <source>
        <dbReference type="EMBL" id="PWW07162.1"/>
    </source>
</evidence>
<protein>
    <submittedName>
        <fullName evidence="6">Propanol-preferring alcohol dehydrogenase</fullName>
    </submittedName>
</protein>
<comment type="cofactor">
    <cofactor evidence="4">
        <name>Zn(2+)</name>
        <dbReference type="ChEBI" id="CHEBI:29105"/>
    </cofactor>
</comment>
<dbReference type="InterPro" id="IPR036291">
    <property type="entry name" value="NAD(P)-bd_dom_sf"/>
</dbReference>
<proteinExistence type="inferred from homology"/>
<dbReference type="PANTHER" id="PTHR43401:SF5">
    <property type="entry name" value="ALCOHOL DEHYDROGENASE-RELATED"/>
    <property type="match status" value="1"/>
</dbReference>
<dbReference type="InterPro" id="IPR011032">
    <property type="entry name" value="GroES-like_sf"/>
</dbReference>
<dbReference type="Proteomes" id="UP000246635">
    <property type="component" value="Unassembled WGS sequence"/>
</dbReference>
<dbReference type="InterPro" id="IPR050129">
    <property type="entry name" value="Zn_alcohol_dh"/>
</dbReference>
<keyword evidence="2 4" id="KW-0862">Zinc</keyword>
<keyword evidence="1 4" id="KW-0479">Metal-binding</keyword>
<evidence type="ECO:0000256" key="4">
    <source>
        <dbReference type="RuleBase" id="RU361277"/>
    </source>
</evidence>
<dbReference type="SUPFAM" id="SSF50129">
    <property type="entry name" value="GroES-like"/>
    <property type="match status" value="1"/>
</dbReference>
<dbReference type="Pfam" id="PF00107">
    <property type="entry name" value="ADH_zinc_N"/>
    <property type="match status" value="1"/>
</dbReference>
<dbReference type="AlphaFoldDB" id="A0A2V2YZ02"/>
<dbReference type="CDD" id="cd08260">
    <property type="entry name" value="Zn_ADH6"/>
    <property type="match status" value="1"/>
</dbReference>
<keyword evidence="7" id="KW-1185">Reference proteome</keyword>
<dbReference type="OrthoDB" id="9806940at2"/>